<keyword evidence="5 16" id="KW-0285">Flavoprotein</keyword>
<proteinExistence type="predicted"/>
<keyword evidence="10" id="KW-0647">Proteasome</keyword>
<sequence length="455" mass="49856">MARHLSIMVIMAVACFLGLTFMMSMGGSTTSVIPHPGLSQSSSPPPQDTLDVGGLSADLLKGKVIAPKLENATAKAELGRASWKLFHTMMARFPEHPTEDDSLALKSYIHLFARLYPCGDCARHFQQLLAKYPPQVSSRNNAAGWACLVHNEVNKRLKKPEFNCQNIGDFYDCGCGDEDGKKKKEGAEAQAELKQAQQRRQHTSNDTSSSTLCCRQVIRTGQITQKPDQTADMEFGNAGVLNEDGIHVDMDRLKKGEVNMAVTFKDGVILGADSRTTTGAYIANRVTDKLTRVADTIWCCRSGSAADTQAVADIVQYQLGMFHMRNGKPPTTQTAAAIFQEICYSNKDRLSAGLIIAGWDERHGGQVYSIPLGGSLHKQAYAIGGSGSTYIYGYCDANWEEDMEEDEAVDFVKGALREAIKWDGSSGGVIRMVVLTKKGADRHLYLPDEDYEVKH</sequence>
<evidence type="ECO:0000256" key="4">
    <source>
        <dbReference type="ARBA" id="ARBA00022490"/>
    </source>
</evidence>
<dbReference type="PANTHER" id="PTHR32194:SF0">
    <property type="entry name" value="ATP-DEPENDENT PROTEASE SUBUNIT HSLV"/>
    <property type="match status" value="1"/>
</dbReference>
<evidence type="ECO:0000256" key="12">
    <source>
        <dbReference type="ARBA" id="ARBA00023145"/>
    </source>
</evidence>
<dbReference type="GO" id="GO:0016972">
    <property type="term" value="F:thiol oxidase activity"/>
    <property type="evidence" value="ECO:0007669"/>
    <property type="project" value="UniProtKB-EC"/>
</dbReference>
<evidence type="ECO:0000256" key="8">
    <source>
        <dbReference type="ARBA" id="ARBA00022801"/>
    </source>
</evidence>
<evidence type="ECO:0000313" key="20">
    <source>
        <dbReference type="Proteomes" id="UP000756346"/>
    </source>
</evidence>
<evidence type="ECO:0000256" key="17">
    <source>
        <dbReference type="SAM" id="MobiDB-lite"/>
    </source>
</evidence>
<comment type="catalytic activity">
    <reaction evidence="1">
        <text>Cleavage of peptide bonds with very broad specificity.</text>
        <dbReference type="EC" id="3.4.25.1"/>
    </reaction>
</comment>
<evidence type="ECO:0000256" key="9">
    <source>
        <dbReference type="ARBA" id="ARBA00022827"/>
    </source>
</evidence>
<dbReference type="InterPro" id="IPR016050">
    <property type="entry name" value="Proteasome_bsu_CS"/>
</dbReference>
<dbReference type="CDD" id="cd03762">
    <property type="entry name" value="proteasome_beta_type_6"/>
    <property type="match status" value="1"/>
</dbReference>
<dbReference type="RefSeq" id="XP_046010079.1">
    <property type="nucleotide sequence ID" value="XM_046156954.1"/>
</dbReference>
<dbReference type="SUPFAM" id="SSF69000">
    <property type="entry name" value="FAD-dependent thiol oxidase"/>
    <property type="match status" value="1"/>
</dbReference>
<evidence type="ECO:0000256" key="11">
    <source>
        <dbReference type="ARBA" id="ARBA00023002"/>
    </source>
</evidence>
<keyword evidence="8" id="KW-0378">Hydrolase</keyword>
<keyword evidence="4" id="KW-0963">Cytoplasm</keyword>
<dbReference type="SUPFAM" id="SSF56235">
    <property type="entry name" value="N-terminal nucleophile aminohydrolases (Ntn hydrolases)"/>
    <property type="match status" value="1"/>
</dbReference>
<dbReference type="PROSITE" id="PS00854">
    <property type="entry name" value="PROTEASOME_BETA_1"/>
    <property type="match status" value="1"/>
</dbReference>
<evidence type="ECO:0000256" key="1">
    <source>
        <dbReference type="ARBA" id="ARBA00001198"/>
    </source>
</evidence>
<feature type="domain" description="ERV/ALR sulfhydryl oxidase" evidence="18">
    <location>
        <begin position="71"/>
        <end position="171"/>
    </location>
</feature>
<accession>A0A9P9BRH2</accession>
<dbReference type="GeneID" id="70186500"/>
<dbReference type="GO" id="GO:0005634">
    <property type="term" value="C:nucleus"/>
    <property type="evidence" value="ECO:0007669"/>
    <property type="project" value="UniProtKB-SubCell"/>
</dbReference>
<evidence type="ECO:0000256" key="2">
    <source>
        <dbReference type="ARBA" id="ARBA00001974"/>
    </source>
</evidence>
<evidence type="ECO:0000256" key="13">
    <source>
        <dbReference type="ARBA" id="ARBA00023157"/>
    </source>
</evidence>
<dbReference type="Pfam" id="PF04777">
    <property type="entry name" value="Evr1_Alr"/>
    <property type="match status" value="1"/>
</dbReference>
<dbReference type="InterPro" id="IPR029055">
    <property type="entry name" value="Ntn_hydrolases_N"/>
</dbReference>
<comment type="subunit">
    <text evidence="15">The 26S proteasome consists of a 20S proteasome core and two 19S regulatory subunits. The 20S proteasome core is composed of 28 subunits that are arranged in four stacked rings, resulting in a barrel-shaped structure. The two end rings are each formed by seven alpha subunits, and the two central rings are each formed by seven beta subunits. The catalytic chamber with the active sites is on the inside of the barrel.</text>
</comment>
<dbReference type="Gene3D" id="3.60.20.10">
    <property type="entry name" value="Glutamine Phosphoribosylpyrophosphate, subunit 1, domain 1"/>
    <property type="match status" value="1"/>
</dbReference>
<feature type="region of interest" description="Disordered" evidence="17">
    <location>
        <begin position="186"/>
        <end position="208"/>
    </location>
</feature>
<dbReference type="FunFam" id="3.60.20.10:FF:000010">
    <property type="entry name" value="Proteasome subunit beta type-1"/>
    <property type="match status" value="1"/>
</dbReference>
<dbReference type="PANTHER" id="PTHR32194">
    <property type="entry name" value="METALLOPROTEASE TLDD"/>
    <property type="match status" value="1"/>
</dbReference>
<keyword evidence="14" id="KW-0539">Nucleus</keyword>
<dbReference type="OrthoDB" id="7854943at2759"/>
<keyword evidence="6" id="KW-0645">Protease</keyword>
<protein>
    <recommendedName>
        <fullName evidence="16">Sulfhydryl oxidase</fullName>
        <ecNumber evidence="16">1.8.3.2</ecNumber>
    </recommendedName>
</protein>
<dbReference type="InterPro" id="IPR023333">
    <property type="entry name" value="Proteasome_suB-type"/>
</dbReference>
<evidence type="ECO:0000256" key="7">
    <source>
        <dbReference type="ARBA" id="ARBA00022698"/>
    </source>
</evidence>
<organism evidence="19 20">
    <name type="scientific">Microdochium trichocladiopsis</name>
    <dbReference type="NCBI Taxonomy" id="1682393"/>
    <lineage>
        <taxon>Eukaryota</taxon>
        <taxon>Fungi</taxon>
        <taxon>Dikarya</taxon>
        <taxon>Ascomycota</taxon>
        <taxon>Pezizomycotina</taxon>
        <taxon>Sordariomycetes</taxon>
        <taxon>Xylariomycetidae</taxon>
        <taxon>Xylariales</taxon>
        <taxon>Microdochiaceae</taxon>
        <taxon>Microdochium</taxon>
    </lineage>
</organism>
<dbReference type="InterPro" id="IPR017905">
    <property type="entry name" value="ERV/ALR_sulphydryl_oxidase"/>
</dbReference>
<keyword evidence="7" id="KW-0888">Threonine protease</keyword>
<keyword evidence="20" id="KW-1185">Reference proteome</keyword>
<dbReference type="GO" id="GO:0019774">
    <property type="term" value="C:proteasome core complex, beta-subunit complex"/>
    <property type="evidence" value="ECO:0007669"/>
    <property type="project" value="UniProtKB-ARBA"/>
</dbReference>
<dbReference type="EC" id="1.8.3.2" evidence="16"/>
<dbReference type="Gene3D" id="1.20.120.310">
    <property type="entry name" value="ERV/ALR sulfhydryl oxidase domain"/>
    <property type="match status" value="1"/>
</dbReference>
<comment type="caution">
    <text evidence="19">The sequence shown here is derived from an EMBL/GenBank/DDBJ whole genome shotgun (WGS) entry which is preliminary data.</text>
</comment>
<evidence type="ECO:0000256" key="3">
    <source>
        <dbReference type="ARBA" id="ARBA00004123"/>
    </source>
</evidence>
<evidence type="ECO:0000259" key="18">
    <source>
        <dbReference type="PROSITE" id="PS51324"/>
    </source>
</evidence>
<dbReference type="PROSITE" id="PS51257">
    <property type="entry name" value="PROKAR_LIPOPROTEIN"/>
    <property type="match status" value="1"/>
</dbReference>
<dbReference type="EMBL" id="JAGTJQ010000007">
    <property type="protein sequence ID" value="KAH7027280.1"/>
    <property type="molecule type" value="Genomic_DNA"/>
</dbReference>
<dbReference type="Proteomes" id="UP000756346">
    <property type="component" value="Unassembled WGS sequence"/>
</dbReference>
<reference evidence="19" key="1">
    <citation type="journal article" date="2021" name="Nat. Commun.">
        <title>Genetic determinants of endophytism in the Arabidopsis root mycobiome.</title>
        <authorList>
            <person name="Mesny F."/>
            <person name="Miyauchi S."/>
            <person name="Thiergart T."/>
            <person name="Pickel B."/>
            <person name="Atanasova L."/>
            <person name="Karlsson M."/>
            <person name="Huettel B."/>
            <person name="Barry K.W."/>
            <person name="Haridas S."/>
            <person name="Chen C."/>
            <person name="Bauer D."/>
            <person name="Andreopoulos W."/>
            <person name="Pangilinan J."/>
            <person name="LaButti K."/>
            <person name="Riley R."/>
            <person name="Lipzen A."/>
            <person name="Clum A."/>
            <person name="Drula E."/>
            <person name="Henrissat B."/>
            <person name="Kohler A."/>
            <person name="Grigoriev I.V."/>
            <person name="Martin F.M."/>
            <person name="Hacquard S."/>
        </authorList>
    </citation>
    <scope>NUCLEOTIDE SEQUENCE</scope>
    <source>
        <strain evidence="19">MPI-CAGE-CH-0230</strain>
    </source>
</reference>
<dbReference type="PROSITE" id="PS51476">
    <property type="entry name" value="PROTEASOME_BETA_2"/>
    <property type="match status" value="1"/>
</dbReference>
<dbReference type="GO" id="GO:0004298">
    <property type="term" value="F:threonine-type endopeptidase activity"/>
    <property type="evidence" value="ECO:0007669"/>
    <property type="project" value="UniProtKB-KW"/>
</dbReference>
<dbReference type="GO" id="GO:0051603">
    <property type="term" value="P:proteolysis involved in protein catabolic process"/>
    <property type="evidence" value="ECO:0007669"/>
    <property type="project" value="InterPro"/>
</dbReference>
<dbReference type="InterPro" id="IPR001353">
    <property type="entry name" value="Proteasome_sua/b"/>
</dbReference>
<evidence type="ECO:0000256" key="16">
    <source>
        <dbReference type="RuleBase" id="RU371123"/>
    </source>
</evidence>
<dbReference type="FunFam" id="1.20.120.310:FF:000002">
    <property type="entry name" value="Sulfhydryl oxidase"/>
    <property type="match status" value="1"/>
</dbReference>
<keyword evidence="9 16" id="KW-0274">FAD</keyword>
<name>A0A9P9BRH2_9PEZI</name>
<dbReference type="PRINTS" id="PR00141">
    <property type="entry name" value="PROTEASOME"/>
</dbReference>
<gene>
    <name evidence="19" type="ORF">B0I36DRAFT_350841</name>
</gene>
<dbReference type="GO" id="GO:0005737">
    <property type="term" value="C:cytoplasm"/>
    <property type="evidence" value="ECO:0007669"/>
    <property type="project" value="TreeGrafter"/>
</dbReference>
<dbReference type="AlphaFoldDB" id="A0A9P9BRH2"/>
<keyword evidence="13" id="KW-1015">Disulfide bond</keyword>
<comment type="subcellular location">
    <subcellularLocation>
        <location evidence="3">Nucleus</location>
    </subcellularLocation>
</comment>
<dbReference type="InterPro" id="IPR036774">
    <property type="entry name" value="ERV/ALR_sulphydryl_oxid_sf"/>
</dbReference>
<evidence type="ECO:0000256" key="10">
    <source>
        <dbReference type="ARBA" id="ARBA00022942"/>
    </source>
</evidence>
<comment type="cofactor">
    <cofactor evidence="2 16">
        <name>FAD</name>
        <dbReference type="ChEBI" id="CHEBI:57692"/>
    </cofactor>
</comment>
<evidence type="ECO:0000313" key="19">
    <source>
        <dbReference type="EMBL" id="KAH7027280.1"/>
    </source>
</evidence>
<evidence type="ECO:0000256" key="15">
    <source>
        <dbReference type="ARBA" id="ARBA00026071"/>
    </source>
</evidence>
<dbReference type="PROSITE" id="PS51324">
    <property type="entry name" value="ERV_ALR"/>
    <property type="match status" value="1"/>
</dbReference>
<evidence type="ECO:0000256" key="5">
    <source>
        <dbReference type="ARBA" id="ARBA00022630"/>
    </source>
</evidence>
<dbReference type="InterPro" id="IPR000243">
    <property type="entry name" value="Pept_T1A_subB"/>
</dbReference>
<evidence type="ECO:0000256" key="14">
    <source>
        <dbReference type="ARBA" id="ARBA00023242"/>
    </source>
</evidence>
<dbReference type="Pfam" id="PF00227">
    <property type="entry name" value="Proteasome"/>
    <property type="match status" value="1"/>
</dbReference>
<comment type="catalytic activity">
    <reaction evidence="16">
        <text>2 R'C(R)SH + O2 = R'C(R)S-S(R)CR' + H2O2</text>
        <dbReference type="Rhea" id="RHEA:17357"/>
        <dbReference type="ChEBI" id="CHEBI:15379"/>
        <dbReference type="ChEBI" id="CHEBI:16240"/>
        <dbReference type="ChEBI" id="CHEBI:16520"/>
        <dbReference type="ChEBI" id="CHEBI:17412"/>
        <dbReference type="EC" id="1.8.3.2"/>
    </reaction>
</comment>
<keyword evidence="12" id="KW-0865">Zymogen</keyword>
<evidence type="ECO:0000256" key="6">
    <source>
        <dbReference type="ARBA" id="ARBA00022670"/>
    </source>
</evidence>
<keyword evidence="11 16" id="KW-0560">Oxidoreductase</keyword>